<dbReference type="AlphaFoldDB" id="A0A254TB83"/>
<gene>
    <name evidence="1" type="ORF">AYR66_10645</name>
</gene>
<comment type="caution">
    <text evidence="1">The sequence shown here is derived from an EMBL/GenBank/DDBJ whole genome shotgun (WGS) entry which is preliminary data.</text>
</comment>
<evidence type="ECO:0000313" key="1">
    <source>
        <dbReference type="EMBL" id="OWW19894.1"/>
    </source>
</evidence>
<sequence length="182" mass="18998">MVSRIAFDLTELPGSPGVGGGESAEIMRFVIDNVEMTTDESGLLTSARLKDGAQIHVFGRSASGTEIRETIPAPAGTVRLMPLTEMPDGFGDTSSTILFMNLELGFSQAGSRLAALQSIAGHFAMNVTLSHVDKIVRPAAAETPGFPAVPLKDLVGQPITVDGAPVTGGGIIGSAWIRMYPM</sequence>
<reference evidence="1 2" key="1">
    <citation type="submission" date="2016-02" db="EMBL/GenBank/DDBJ databases">
        <authorList>
            <person name="Wen L."/>
            <person name="He K."/>
            <person name="Yang H."/>
        </authorList>
    </citation>
    <scope>NUCLEOTIDE SEQUENCE [LARGE SCALE GENOMIC DNA]</scope>
    <source>
        <strain evidence="1 2">TSA40</strain>
    </source>
</reference>
<proteinExistence type="predicted"/>
<dbReference type="EMBL" id="LSTO01000001">
    <property type="protein sequence ID" value="OWW19894.1"/>
    <property type="molecule type" value="Genomic_DNA"/>
</dbReference>
<dbReference type="Proteomes" id="UP000197535">
    <property type="component" value="Unassembled WGS sequence"/>
</dbReference>
<name>A0A254TB83_9BURK</name>
<accession>A0A254TB83</accession>
<keyword evidence="2" id="KW-1185">Reference proteome</keyword>
<evidence type="ECO:0000313" key="2">
    <source>
        <dbReference type="Proteomes" id="UP000197535"/>
    </source>
</evidence>
<protein>
    <submittedName>
        <fullName evidence="1">Uncharacterized protein</fullName>
    </submittedName>
</protein>
<dbReference type="OrthoDB" id="8772701at2"/>
<organism evidence="1 2">
    <name type="scientific">Noviherbaspirillum denitrificans</name>
    <dbReference type="NCBI Taxonomy" id="1968433"/>
    <lineage>
        <taxon>Bacteria</taxon>
        <taxon>Pseudomonadati</taxon>
        <taxon>Pseudomonadota</taxon>
        <taxon>Betaproteobacteria</taxon>
        <taxon>Burkholderiales</taxon>
        <taxon>Oxalobacteraceae</taxon>
        <taxon>Noviherbaspirillum</taxon>
    </lineage>
</organism>